<dbReference type="Pfam" id="PF20036">
    <property type="entry name" value="Gp13-like"/>
    <property type="match status" value="1"/>
</dbReference>
<evidence type="ECO:0008006" key="3">
    <source>
        <dbReference type="Google" id="ProtNLM"/>
    </source>
</evidence>
<dbReference type="OrthoDB" id="6440753at2"/>
<dbReference type="Proteomes" id="UP000236220">
    <property type="component" value="Unassembled WGS sequence"/>
</dbReference>
<evidence type="ECO:0000313" key="1">
    <source>
        <dbReference type="EMBL" id="PNS07836.1"/>
    </source>
</evidence>
<protein>
    <recommendedName>
        <fullName evidence="3">Coat protein</fullName>
    </recommendedName>
</protein>
<organism evidence="1 2">
    <name type="scientific">Solilutibacter silvestris</name>
    <dbReference type="NCBI Taxonomy" id="1645665"/>
    <lineage>
        <taxon>Bacteria</taxon>
        <taxon>Pseudomonadati</taxon>
        <taxon>Pseudomonadota</taxon>
        <taxon>Gammaproteobacteria</taxon>
        <taxon>Lysobacterales</taxon>
        <taxon>Lysobacteraceae</taxon>
        <taxon>Solilutibacter</taxon>
    </lineage>
</organism>
<keyword evidence="2" id="KW-1185">Reference proteome</keyword>
<accession>A0A2K1PYG3</accession>
<reference evidence="1 2" key="1">
    <citation type="submission" date="2017-08" db="EMBL/GenBank/DDBJ databases">
        <title>Lysobacter sylvestris genome.</title>
        <authorList>
            <person name="Zhang D.-C."/>
            <person name="Albuquerque L."/>
            <person name="Franca L."/>
            <person name="Froufe H.J.C."/>
            <person name="Barroso C."/>
            <person name="Egas C."/>
            <person name="Da Costa M."/>
            <person name="Margesin R."/>
        </authorList>
    </citation>
    <scope>NUCLEOTIDE SEQUENCE [LARGE SCALE GENOMIC DNA]</scope>
    <source>
        <strain evidence="1 2">AM20-91</strain>
    </source>
</reference>
<sequence length="331" mass="35064">MPTTATRIADVIVPDEFTDYIIQNTAVKSALVESGLCVRNTAIDAELMAGSDQFTIPHWNDLPDDEADIISDDPDVLSQPHKVNAGKQVVRKSFLHNSWSTMNLASELSGSDPRARISTRATAYWTRQLQRRLVASLNGILADNVANASGDMVKDISGGAGAAAVFAAPAVIDAAGTLGDSMRDVVAIAMHSDTYKVALKNDMIQVLQQSDGGFIHVYRGLQVVVDDGLPVSAGVYTTALFGAGAVAYGVSAPRIALGTEIERRWAAGNGGGMDILHSRVNLAVHPSGFAWKGATMAGASPSLAELALPANWGRVFDRKNVKLAFLKHKIA</sequence>
<dbReference type="InterPro" id="IPR045404">
    <property type="entry name" value="Gp13-like"/>
</dbReference>
<proteinExistence type="predicted"/>
<dbReference type="AlphaFoldDB" id="A0A2K1PYG3"/>
<name>A0A2K1PYG3_9GAMM</name>
<comment type="caution">
    <text evidence="1">The sequence shown here is derived from an EMBL/GenBank/DDBJ whole genome shotgun (WGS) entry which is preliminary data.</text>
</comment>
<dbReference type="EMBL" id="NPZB01000002">
    <property type="protein sequence ID" value="PNS07836.1"/>
    <property type="molecule type" value="Genomic_DNA"/>
</dbReference>
<evidence type="ECO:0000313" key="2">
    <source>
        <dbReference type="Proteomes" id="UP000236220"/>
    </source>
</evidence>
<dbReference type="RefSeq" id="WP_103075492.1">
    <property type="nucleotide sequence ID" value="NZ_NPZB01000002.1"/>
</dbReference>
<gene>
    <name evidence="1" type="ORF">Lysil_2012</name>
</gene>